<evidence type="ECO:0000256" key="3">
    <source>
        <dbReference type="ARBA" id="ARBA00022741"/>
    </source>
</evidence>
<evidence type="ECO:0000259" key="8">
    <source>
        <dbReference type="PROSITE" id="PS50893"/>
    </source>
</evidence>
<dbReference type="InterPro" id="IPR027417">
    <property type="entry name" value="P-loop_NTPase"/>
</dbReference>
<evidence type="ECO:0000256" key="4">
    <source>
        <dbReference type="ARBA" id="ARBA00022840"/>
    </source>
</evidence>
<dbReference type="RefSeq" id="WP_025005864.1">
    <property type="nucleotide sequence ID" value="NZ_AZEL01000018.1"/>
</dbReference>
<name>A0A0R1NUI7_9LACO</name>
<dbReference type="Proteomes" id="UP000051311">
    <property type="component" value="Unassembled WGS sequence"/>
</dbReference>
<dbReference type="SMART" id="SM00382">
    <property type="entry name" value="AAA"/>
    <property type="match status" value="1"/>
</dbReference>
<gene>
    <name evidence="10" type="ORF">FC37_GL000773</name>
</gene>
<dbReference type="Gene3D" id="1.20.1560.10">
    <property type="entry name" value="ABC transporter type 1, transmembrane domain"/>
    <property type="match status" value="1"/>
</dbReference>
<dbReference type="PANTHER" id="PTHR24221:SF653">
    <property type="entry name" value="TRANSPORT ATP-BINDING PROTEIN CYDC"/>
    <property type="match status" value="1"/>
</dbReference>
<evidence type="ECO:0000256" key="2">
    <source>
        <dbReference type="ARBA" id="ARBA00022692"/>
    </source>
</evidence>
<dbReference type="SUPFAM" id="SSF90123">
    <property type="entry name" value="ABC transporter transmembrane region"/>
    <property type="match status" value="1"/>
</dbReference>
<proteinExistence type="predicted"/>
<dbReference type="Pfam" id="PF00664">
    <property type="entry name" value="ABC_membrane"/>
    <property type="match status" value="1"/>
</dbReference>
<dbReference type="eggNOG" id="COG1132">
    <property type="taxonomic scope" value="Bacteria"/>
</dbReference>
<evidence type="ECO:0000256" key="1">
    <source>
        <dbReference type="ARBA" id="ARBA00004651"/>
    </source>
</evidence>
<dbReference type="GO" id="GO:0005524">
    <property type="term" value="F:ATP binding"/>
    <property type="evidence" value="ECO:0007669"/>
    <property type="project" value="UniProtKB-KW"/>
</dbReference>
<evidence type="ECO:0000256" key="7">
    <source>
        <dbReference type="SAM" id="Phobius"/>
    </source>
</evidence>
<feature type="transmembrane region" description="Helical" evidence="7">
    <location>
        <begin position="47"/>
        <end position="68"/>
    </location>
</feature>
<dbReference type="InterPro" id="IPR003593">
    <property type="entry name" value="AAA+_ATPase"/>
</dbReference>
<evidence type="ECO:0000256" key="5">
    <source>
        <dbReference type="ARBA" id="ARBA00022989"/>
    </source>
</evidence>
<evidence type="ECO:0000259" key="9">
    <source>
        <dbReference type="PROSITE" id="PS50929"/>
    </source>
</evidence>
<keyword evidence="2 7" id="KW-0812">Transmembrane</keyword>
<sequence length="526" mass="59072">MSWKELFKLNPWSFSIALLLQMAGAAGEIGVAYFLTLQFNAVRNRNLQMFIFWTVLQIVCYVLVYLFYNVAGIIWQKHVQRYLHLIRQELTDHYFEDGKSHHAGSVQNRMTNDLTLLHNDYLNSFRYVAGMLVSVFSVALTLFTFQWSLLLACLIFAAVQIYLPKLMDKQLQKVTSLVSDANKKYLKTLGDWLIGLSELRRYLAGQKLFDVIAKSSGKLENANVEKQKVDQKLDYLNQLAYSVGDALIFLLTGFLVVNNWAAFGLIASIGNFSSAMFASLQGIADYGGRMKATKDLRKQILQARKKIIDEKSVDLKQPVSFSTKGLAIKFKNGEEVAFPDIQVNAGEKVLLTGDSGSGKSTLFKLILGEEKATHGEIEYFDESGKVVKPDLAEIGYLPQSPVLFPATIAENITMFNDKLEQFVSGAINDVQLASDVSKFPDGIETEIDLNKLNVSGGQRQKIVLARSKVHDSKLILIDEGTSAIDQTATMRILKRLVKTDATIVFIAHNFNDEMQKIFDHEICLTR</sequence>
<evidence type="ECO:0000256" key="6">
    <source>
        <dbReference type="ARBA" id="ARBA00023136"/>
    </source>
</evidence>
<dbReference type="PANTHER" id="PTHR24221">
    <property type="entry name" value="ATP-BINDING CASSETTE SUB-FAMILY B"/>
    <property type="match status" value="1"/>
</dbReference>
<feature type="domain" description="ABC transmembrane type-1" evidence="9">
    <location>
        <begin position="16"/>
        <end position="292"/>
    </location>
</feature>
<feature type="domain" description="ABC transporter" evidence="8">
    <location>
        <begin position="321"/>
        <end position="526"/>
    </location>
</feature>
<dbReference type="GO" id="GO:0140359">
    <property type="term" value="F:ABC-type transporter activity"/>
    <property type="evidence" value="ECO:0007669"/>
    <property type="project" value="InterPro"/>
</dbReference>
<dbReference type="AlphaFoldDB" id="A0A0R1NUI7"/>
<comment type="caution">
    <text evidence="10">The sequence shown here is derived from an EMBL/GenBank/DDBJ whole genome shotgun (WGS) entry which is preliminary data.</text>
</comment>
<dbReference type="STRING" id="1423748.FC37_GL000773"/>
<keyword evidence="4" id="KW-0067">ATP-binding</keyword>
<dbReference type="EMBL" id="AZEL01000018">
    <property type="protein sequence ID" value="KRL23902.1"/>
    <property type="molecule type" value="Genomic_DNA"/>
</dbReference>
<comment type="subcellular location">
    <subcellularLocation>
        <location evidence="1">Cell membrane</location>
        <topology evidence="1">Multi-pass membrane protein</topology>
    </subcellularLocation>
</comment>
<dbReference type="InterPro" id="IPR025662">
    <property type="entry name" value="Sigma_54_int_dom_ATP-bd_1"/>
</dbReference>
<feature type="transmembrane region" description="Helical" evidence="7">
    <location>
        <begin position="12"/>
        <end position="35"/>
    </location>
</feature>
<dbReference type="GO" id="GO:0005886">
    <property type="term" value="C:plasma membrane"/>
    <property type="evidence" value="ECO:0007669"/>
    <property type="project" value="UniProtKB-SubCell"/>
</dbReference>
<dbReference type="Gene3D" id="3.40.50.300">
    <property type="entry name" value="P-loop containing nucleotide triphosphate hydrolases"/>
    <property type="match status" value="1"/>
</dbReference>
<reference evidence="10 11" key="1">
    <citation type="journal article" date="2015" name="Genome Announc.">
        <title>Expanding the biotechnology potential of lactobacilli through comparative genomics of 213 strains and associated genera.</title>
        <authorList>
            <person name="Sun Z."/>
            <person name="Harris H.M."/>
            <person name="McCann A."/>
            <person name="Guo C."/>
            <person name="Argimon S."/>
            <person name="Zhang W."/>
            <person name="Yang X."/>
            <person name="Jeffery I.B."/>
            <person name="Cooney J.C."/>
            <person name="Kagawa T.F."/>
            <person name="Liu W."/>
            <person name="Song Y."/>
            <person name="Salvetti E."/>
            <person name="Wrobel A."/>
            <person name="Rasinkangas P."/>
            <person name="Parkhill J."/>
            <person name="Rea M.C."/>
            <person name="O'Sullivan O."/>
            <person name="Ritari J."/>
            <person name="Douillard F.P."/>
            <person name="Paul Ross R."/>
            <person name="Yang R."/>
            <person name="Briner A.E."/>
            <person name="Felis G.E."/>
            <person name="de Vos W.M."/>
            <person name="Barrangou R."/>
            <person name="Klaenhammer T.R."/>
            <person name="Caufield P.W."/>
            <person name="Cui Y."/>
            <person name="Zhang H."/>
            <person name="O'Toole P.W."/>
        </authorList>
    </citation>
    <scope>NUCLEOTIDE SEQUENCE [LARGE SCALE GENOMIC DNA]</scope>
    <source>
        <strain evidence="10 11">DSM 10532</strain>
    </source>
</reference>
<dbReference type="InterPro" id="IPR036640">
    <property type="entry name" value="ABC1_TM_sf"/>
</dbReference>
<keyword evidence="3" id="KW-0547">Nucleotide-binding</keyword>
<dbReference type="Pfam" id="PF00005">
    <property type="entry name" value="ABC_tran"/>
    <property type="match status" value="1"/>
</dbReference>
<dbReference type="OrthoDB" id="2326711at2"/>
<protein>
    <submittedName>
        <fullName evidence="10">ABC transporter ATP binding and permease protein</fullName>
    </submittedName>
</protein>
<accession>A0A0R1NUI7</accession>
<evidence type="ECO:0000313" key="11">
    <source>
        <dbReference type="Proteomes" id="UP000051311"/>
    </source>
</evidence>
<evidence type="ECO:0000313" key="10">
    <source>
        <dbReference type="EMBL" id="KRL23902.1"/>
    </source>
</evidence>
<dbReference type="GO" id="GO:0016887">
    <property type="term" value="F:ATP hydrolysis activity"/>
    <property type="evidence" value="ECO:0007669"/>
    <property type="project" value="InterPro"/>
</dbReference>
<dbReference type="PATRIC" id="fig|1423748.3.peg.812"/>
<dbReference type="PROSITE" id="PS00675">
    <property type="entry name" value="SIGMA54_INTERACT_1"/>
    <property type="match status" value="1"/>
</dbReference>
<dbReference type="SUPFAM" id="SSF52540">
    <property type="entry name" value="P-loop containing nucleoside triphosphate hydrolases"/>
    <property type="match status" value="1"/>
</dbReference>
<keyword evidence="5 7" id="KW-1133">Transmembrane helix</keyword>
<keyword evidence="6 7" id="KW-0472">Membrane</keyword>
<dbReference type="InterPro" id="IPR003439">
    <property type="entry name" value="ABC_transporter-like_ATP-bd"/>
</dbReference>
<organism evidence="10 11">
    <name type="scientific">Lactobacillus gallinarum DSM 10532 = JCM 2011</name>
    <dbReference type="NCBI Taxonomy" id="1423748"/>
    <lineage>
        <taxon>Bacteria</taxon>
        <taxon>Bacillati</taxon>
        <taxon>Bacillota</taxon>
        <taxon>Bacilli</taxon>
        <taxon>Lactobacillales</taxon>
        <taxon>Lactobacillaceae</taxon>
        <taxon>Lactobacillus</taxon>
    </lineage>
</organism>
<dbReference type="GO" id="GO:0034040">
    <property type="term" value="F:ATPase-coupled lipid transmembrane transporter activity"/>
    <property type="evidence" value="ECO:0007669"/>
    <property type="project" value="TreeGrafter"/>
</dbReference>
<dbReference type="PROSITE" id="PS50929">
    <property type="entry name" value="ABC_TM1F"/>
    <property type="match status" value="1"/>
</dbReference>
<feature type="transmembrane region" description="Helical" evidence="7">
    <location>
        <begin position="131"/>
        <end position="163"/>
    </location>
</feature>
<dbReference type="PROSITE" id="PS50893">
    <property type="entry name" value="ABC_TRANSPORTER_2"/>
    <property type="match status" value="1"/>
</dbReference>
<dbReference type="InterPro" id="IPR011527">
    <property type="entry name" value="ABC1_TM_dom"/>
</dbReference>
<dbReference type="InterPro" id="IPR039421">
    <property type="entry name" value="Type_1_exporter"/>
</dbReference>